<evidence type="ECO:0000313" key="3">
    <source>
        <dbReference type="Proteomes" id="UP000265618"/>
    </source>
</evidence>
<dbReference type="AlphaFoldDB" id="A0A391NV79"/>
<comment type="caution">
    <text evidence="2">The sequence shown here is derived from an EMBL/GenBank/DDBJ whole genome shotgun (WGS) entry which is preliminary data.</text>
</comment>
<keyword evidence="3" id="KW-1185">Reference proteome</keyword>
<proteinExistence type="predicted"/>
<evidence type="ECO:0000313" key="2">
    <source>
        <dbReference type="EMBL" id="GCA62413.1"/>
    </source>
</evidence>
<feature type="non-terminal residue" evidence="2">
    <location>
        <position position="1"/>
    </location>
</feature>
<accession>A0A391NV79</accession>
<feature type="region of interest" description="Disordered" evidence="1">
    <location>
        <begin position="1"/>
        <end position="26"/>
    </location>
</feature>
<evidence type="ECO:0000256" key="1">
    <source>
        <dbReference type="SAM" id="MobiDB-lite"/>
    </source>
</evidence>
<dbReference type="Proteomes" id="UP000265618">
    <property type="component" value="Unassembled WGS sequence"/>
</dbReference>
<organism evidence="2 3">
    <name type="scientific">Kipferlia bialata</name>
    <dbReference type="NCBI Taxonomy" id="797122"/>
    <lineage>
        <taxon>Eukaryota</taxon>
        <taxon>Metamonada</taxon>
        <taxon>Carpediemonas-like organisms</taxon>
        <taxon>Kipferlia</taxon>
    </lineage>
</organism>
<name>A0A391NV79_9EUKA</name>
<dbReference type="EMBL" id="BDIP01000642">
    <property type="protein sequence ID" value="GCA62413.1"/>
    <property type="molecule type" value="Genomic_DNA"/>
</dbReference>
<reference evidence="2 3" key="1">
    <citation type="journal article" date="2018" name="PLoS ONE">
        <title>The draft genome of Kipferlia bialata reveals reductive genome evolution in fornicate parasites.</title>
        <authorList>
            <person name="Tanifuji G."/>
            <person name="Takabayashi S."/>
            <person name="Kume K."/>
            <person name="Takagi M."/>
            <person name="Nakayama T."/>
            <person name="Kamikawa R."/>
            <person name="Inagaki Y."/>
            <person name="Hashimoto T."/>
        </authorList>
    </citation>
    <scope>NUCLEOTIDE SEQUENCE [LARGE SCALE GENOMIC DNA]</scope>
    <source>
        <strain evidence="2">NY0173</strain>
    </source>
</reference>
<protein>
    <submittedName>
        <fullName evidence="2">Uncharacterized protein</fullName>
    </submittedName>
</protein>
<sequence>MPARIARTPTRPKPVPKTVPKTPVATPPTKEMIELRQEAISLVREAQGLARATQARTARHAKVDEDKDAEIKRLKAELEAERLLHICVHQDTLKEGLQVKAAKLEGERQRIEQQ</sequence>
<gene>
    <name evidence="2" type="ORF">KIPB_003377</name>
</gene>